<protein>
    <submittedName>
        <fullName evidence="2">Uncharacterized protein</fullName>
    </submittedName>
</protein>
<gene>
    <name evidence="2" type="ORF">Pla22_22270</name>
</gene>
<name>A0A5C5WV09_9BACT</name>
<organism evidence="2 3">
    <name type="scientific">Rubripirellula amarantea</name>
    <dbReference type="NCBI Taxonomy" id="2527999"/>
    <lineage>
        <taxon>Bacteria</taxon>
        <taxon>Pseudomonadati</taxon>
        <taxon>Planctomycetota</taxon>
        <taxon>Planctomycetia</taxon>
        <taxon>Pirellulales</taxon>
        <taxon>Pirellulaceae</taxon>
        <taxon>Rubripirellula</taxon>
    </lineage>
</organism>
<dbReference type="RefSeq" id="WP_146514599.1">
    <property type="nucleotide sequence ID" value="NZ_SJPI01000001.1"/>
</dbReference>
<sequence>MRTLTLGVLIVTGGTLAALPFRRATVVPDASSVPTQATGPMESILDAPPVHQLASQLDDGEKLVLLNEVESAGDASIAFTDYSIRRPRQTQRRPSRIDAPLTFEDLLEPIERPDSTKERLGAIAEISDQKRSQDRLAVMDVAPSTAPPTTMPVVAPTTERFVALEPTREYPSSRAAGSLASAKPSYDMPVETASPSPLRFQDRSLETLPKPEVDAAPKRHWIMQP</sequence>
<evidence type="ECO:0000313" key="2">
    <source>
        <dbReference type="EMBL" id="TWT54577.1"/>
    </source>
</evidence>
<keyword evidence="3" id="KW-1185">Reference proteome</keyword>
<dbReference type="AlphaFoldDB" id="A0A5C5WV09"/>
<feature type="compositionally biased region" description="Basic and acidic residues" evidence="1">
    <location>
        <begin position="200"/>
        <end position="217"/>
    </location>
</feature>
<dbReference type="EMBL" id="SJPI01000001">
    <property type="protein sequence ID" value="TWT54577.1"/>
    <property type="molecule type" value="Genomic_DNA"/>
</dbReference>
<comment type="caution">
    <text evidence="2">The sequence shown here is derived from an EMBL/GenBank/DDBJ whole genome shotgun (WGS) entry which is preliminary data.</text>
</comment>
<evidence type="ECO:0000313" key="3">
    <source>
        <dbReference type="Proteomes" id="UP000316598"/>
    </source>
</evidence>
<accession>A0A5C5WV09</accession>
<evidence type="ECO:0000256" key="1">
    <source>
        <dbReference type="SAM" id="MobiDB-lite"/>
    </source>
</evidence>
<dbReference type="OrthoDB" id="276332at2"/>
<proteinExistence type="predicted"/>
<feature type="region of interest" description="Disordered" evidence="1">
    <location>
        <begin position="168"/>
        <end position="225"/>
    </location>
</feature>
<reference evidence="2 3" key="1">
    <citation type="submission" date="2019-02" db="EMBL/GenBank/DDBJ databases">
        <title>Deep-cultivation of Planctomycetes and their phenomic and genomic characterization uncovers novel biology.</title>
        <authorList>
            <person name="Wiegand S."/>
            <person name="Jogler M."/>
            <person name="Boedeker C."/>
            <person name="Pinto D."/>
            <person name="Vollmers J."/>
            <person name="Rivas-Marin E."/>
            <person name="Kohn T."/>
            <person name="Peeters S.H."/>
            <person name="Heuer A."/>
            <person name="Rast P."/>
            <person name="Oberbeckmann S."/>
            <person name="Bunk B."/>
            <person name="Jeske O."/>
            <person name="Meyerdierks A."/>
            <person name="Storesund J.E."/>
            <person name="Kallscheuer N."/>
            <person name="Luecker S."/>
            <person name="Lage O.M."/>
            <person name="Pohl T."/>
            <person name="Merkel B.J."/>
            <person name="Hornburger P."/>
            <person name="Mueller R.-W."/>
            <person name="Bruemmer F."/>
            <person name="Labrenz M."/>
            <person name="Spormann A.M."/>
            <person name="Op Den Camp H."/>
            <person name="Overmann J."/>
            <person name="Amann R."/>
            <person name="Jetten M.S.M."/>
            <person name="Mascher T."/>
            <person name="Medema M.H."/>
            <person name="Devos D.P."/>
            <person name="Kaster A.-K."/>
            <person name="Ovreas L."/>
            <person name="Rohde M."/>
            <person name="Galperin M.Y."/>
            <person name="Jogler C."/>
        </authorList>
    </citation>
    <scope>NUCLEOTIDE SEQUENCE [LARGE SCALE GENOMIC DNA]</scope>
    <source>
        <strain evidence="2 3">Pla22</strain>
    </source>
</reference>
<dbReference type="Proteomes" id="UP000316598">
    <property type="component" value="Unassembled WGS sequence"/>
</dbReference>